<dbReference type="Proteomes" id="UP000472269">
    <property type="component" value="Unplaced"/>
</dbReference>
<feature type="domain" description="ARF7 effector protein C-terminal" evidence="1">
    <location>
        <begin position="47"/>
        <end position="149"/>
    </location>
</feature>
<evidence type="ECO:0000259" key="1">
    <source>
        <dbReference type="Pfam" id="PF14949"/>
    </source>
</evidence>
<dbReference type="AlphaFoldDB" id="A0A663N0M1"/>
<keyword evidence="3" id="KW-1185">Reference proteome</keyword>
<reference evidence="2" key="2">
    <citation type="submission" date="2025-09" db="UniProtKB">
        <authorList>
            <consortium name="Ensembl"/>
        </authorList>
    </citation>
    <scope>IDENTIFICATION</scope>
</reference>
<dbReference type="PANTHER" id="PTHR46536:SF2">
    <property type="entry name" value="ADP RIBOSYLATION FACTOR LIKE GTPASE 14 EFFECTOR PROTEIN LIKE"/>
    <property type="match status" value="1"/>
</dbReference>
<proteinExistence type="predicted"/>
<evidence type="ECO:0000313" key="2">
    <source>
        <dbReference type="Ensembl" id="ENSACUP00000017282.1"/>
    </source>
</evidence>
<organism evidence="2 3">
    <name type="scientific">Athene cunicularia</name>
    <name type="common">Burrowing owl</name>
    <name type="synonym">Speotyto cunicularia</name>
    <dbReference type="NCBI Taxonomy" id="194338"/>
    <lineage>
        <taxon>Eukaryota</taxon>
        <taxon>Metazoa</taxon>
        <taxon>Chordata</taxon>
        <taxon>Craniata</taxon>
        <taxon>Vertebrata</taxon>
        <taxon>Euteleostomi</taxon>
        <taxon>Archelosauria</taxon>
        <taxon>Archosauria</taxon>
        <taxon>Dinosauria</taxon>
        <taxon>Saurischia</taxon>
        <taxon>Theropoda</taxon>
        <taxon>Coelurosauria</taxon>
        <taxon>Aves</taxon>
        <taxon>Neognathae</taxon>
        <taxon>Neoaves</taxon>
        <taxon>Telluraves</taxon>
        <taxon>Strigiformes</taxon>
        <taxon>Strigidae</taxon>
        <taxon>Athene</taxon>
    </lineage>
</organism>
<protein>
    <submittedName>
        <fullName evidence="2">ADP ribosylation factor like GTPase 14 effector protein like</fullName>
    </submittedName>
</protein>
<dbReference type="InterPro" id="IPR029264">
    <property type="entry name" value="ARF7EP_C"/>
</dbReference>
<sequence>MYSDSWLFPLLSGFIVVQRNTQLKLINIFSHCTNYKLSVVHLQQRVEKQLKNLSFQNPGPCMAEFNPAAREQKKKMNMSQMKQGVFNKPKVKNKYDKHGRLLCNNFDLCDCLEESCQGCFYPCPKCNSRKCGPVCRCNREWVYESIETETGEVISPLPFSVPD</sequence>
<name>A0A663N0M1_ATHCN</name>
<dbReference type="Pfam" id="PF14949">
    <property type="entry name" value="ARF7EP_C"/>
    <property type="match status" value="1"/>
</dbReference>
<reference evidence="2" key="1">
    <citation type="submission" date="2025-08" db="UniProtKB">
        <authorList>
            <consortium name="Ensembl"/>
        </authorList>
    </citation>
    <scope>IDENTIFICATION</scope>
</reference>
<dbReference type="Ensembl" id="ENSACUT00000018439.1">
    <property type="protein sequence ID" value="ENSACUP00000017282.1"/>
    <property type="gene ID" value="ENSACUG00000011617.1"/>
</dbReference>
<accession>A0A663N0M1</accession>
<dbReference type="PANTHER" id="PTHR46536">
    <property type="entry name" value="ARL14 EFFECTOR PROTEIN"/>
    <property type="match status" value="1"/>
</dbReference>
<evidence type="ECO:0000313" key="3">
    <source>
        <dbReference type="Proteomes" id="UP000472269"/>
    </source>
</evidence>
<dbReference type="OMA" id="YIIESFF"/>